<dbReference type="AlphaFoldDB" id="J3NDF3"/>
<reference evidence="1" key="1">
    <citation type="journal article" date="2013" name="Nat. Commun.">
        <title>Whole-genome sequencing of Oryza brachyantha reveals mechanisms underlying Oryza genome evolution.</title>
        <authorList>
            <person name="Chen J."/>
            <person name="Huang Q."/>
            <person name="Gao D."/>
            <person name="Wang J."/>
            <person name="Lang Y."/>
            <person name="Liu T."/>
            <person name="Li B."/>
            <person name="Bai Z."/>
            <person name="Luis Goicoechea J."/>
            <person name="Liang C."/>
            <person name="Chen C."/>
            <person name="Zhang W."/>
            <person name="Sun S."/>
            <person name="Liao Y."/>
            <person name="Zhang X."/>
            <person name="Yang L."/>
            <person name="Song C."/>
            <person name="Wang M."/>
            <person name="Shi J."/>
            <person name="Liu G."/>
            <person name="Liu J."/>
            <person name="Zhou H."/>
            <person name="Zhou W."/>
            <person name="Yu Q."/>
            <person name="An N."/>
            <person name="Chen Y."/>
            <person name="Cai Q."/>
            <person name="Wang B."/>
            <person name="Liu B."/>
            <person name="Min J."/>
            <person name="Huang Y."/>
            <person name="Wu H."/>
            <person name="Li Z."/>
            <person name="Zhang Y."/>
            <person name="Yin Y."/>
            <person name="Song W."/>
            <person name="Jiang J."/>
            <person name="Jackson S.A."/>
            <person name="Wing R.A."/>
            <person name="Wang J."/>
            <person name="Chen M."/>
        </authorList>
    </citation>
    <scope>NUCLEOTIDE SEQUENCE [LARGE SCALE GENOMIC DNA]</scope>
    <source>
        <strain evidence="1">cv. IRGC 101232</strain>
    </source>
</reference>
<dbReference type="Gramene" id="OB12G20110.1">
    <property type="protein sequence ID" value="OB12G20110.1"/>
    <property type="gene ID" value="OB12G20110"/>
</dbReference>
<organism evidence="1">
    <name type="scientific">Oryza brachyantha</name>
    <name type="common">malo sina</name>
    <dbReference type="NCBI Taxonomy" id="4533"/>
    <lineage>
        <taxon>Eukaryota</taxon>
        <taxon>Viridiplantae</taxon>
        <taxon>Streptophyta</taxon>
        <taxon>Embryophyta</taxon>
        <taxon>Tracheophyta</taxon>
        <taxon>Spermatophyta</taxon>
        <taxon>Magnoliopsida</taxon>
        <taxon>Liliopsida</taxon>
        <taxon>Poales</taxon>
        <taxon>Poaceae</taxon>
        <taxon>BOP clade</taxon>
        <taxon>Oryzoideae</taxon>
        <taxon>Oryzeae</taxon>
        <taxon>Oryzinae</taxon>
        <taxon>Oryza</taxon>
    </lineage>
</organism>
<reference evidence="1" key="2">
    <citation type="submission" date="2013-04" db="UniProtKB">
        <authorList>
            <consortium name="EnsemblPlants"/>
        </authorList>
    </citation>
    <scope>IDENTIFICATION</scope>
</reference>
<proteinExistence type="predicted"/>
<dbReference type="EnsemblPlants" id="OB12G20110.1">
    <property type="protein sequence ID" value="OB12G20110.1"/>
    <property type="gene ID" value="OB12G20110"/>
</dbReference>
<sequence length="108" mass="12029">MGPIRGKIDFFPSSTLAMNPPLPFQISLCPSSSTPSRPKSCLLSAAHALLPHRTCPDPPPLECFETEEICAAPYKPAPCLCRVEWFKTEEYSSSSRSLRWWSKQLGAF</sequence>
<protein>
    <submittedName>
        <fullName evidence="1">Uncharacterized protein</fullName>
    </submittedName>
</protein>
<evidence type="ECO:0000313" key="1">
    <source>
        <dbReference type="EnsemblPlants" id="OB12G20110.1"/>
    </source>
</evidence>
<accession>J3NDF3</accession>
<name>J3NDF3_ORYBR</name>
<dbReference type="HOGENOM" id="CLU_2201006_0_0_1"/>
<evidence type="ECO:0000313" key="2">
    <source>
        <dbReference type="Proteomes" id="UP000006038"/>
    </source>
</evidence>
<dbReference type="Proteomes" id="UP000006038">
    <property type="component" value="Chromosome 12"/>
</dbReference>
<keyword evidence="2" id="KW-1185">Reference proteome</keyword>